<feature type="compositionally biased region" description="Basic and acidic residues" evidence="2">
    <location>
        <begin position="386"/>
        <end position="404"/>
    </location>
</feature>
<feature type="region of interest" description="Disordered" evidence="2">
    <location>
        <begin position="529"/>
        <end position="671"/>
    </location>
</feature>
<organism evidence="3 4">
    <name type="scientific">Metarhizium robertsii (strain ARSEF 23 / ATCC MYA-3075)</name>
    <name type="common">Metarhizium anisopliae (strain ARSEF 23)</name>
    <dbReference type="NCBI Taxonomy" id="655844"/>
    <lineage>
        <taxon>Eukaryota</taxon>
        <taxon>Fungi</taxon>
        <taxon>Dikarya</taxon>
        <taxon>Ascomycota</taxon>
        <taxon>Pezizomycotina</taxon>
        <taxon>Sordariomycetes</taxon>
        <taxon>Hypocreomycetidae</taxon>
        <taxon>Hypocreales</taxon>
        <taxon>Clavicipitaceae</taxon>
        <taxon>Metarhizium</taxon>
    </lineage>
</organism>
<evidence type="ECO:0000313" key="4">
    <source>
        <dbReference type="Proteomes" id="UP000002498"/>
    </source>
</evidence>
<reference evidence="3 4" key="2">
    <citation type="journal article" date="2014" name="Proc. Natl. Acad. Sci. U.S.A.">
        <title>Trajectory and genomic determinants of fungal-pathogen speciation and host adaptation.</title>
        <authorList>
            <person name="Hu X."/>
            <person name="Xiao G."/>
            <person name="Zheng P."/>
            <person name="Shang Y."/>
            <person name="Su Y."/>
            <person name="Zhang X."/>
            <person name="Liu X."/>
            <person name="Zhan S."/>
            <person name="St Leger R.J."/>
            <person name="Wang C."/>
        </authorList>
    </citation>
    <scope>GENOME REANNOTATION</scope>
    <source>
        <strain evidence="4">ARSEF 23 / ATCC MYA-3075</strain>
    </source>
</reference>
<dbReference type="Proteomes" id="UP000002498">
    <property type="component" value="Unassembled WGS sequence"/>
</dbReference>
<reference evidence="3 4" key="1">
    <citation type="journal article" date="2011" name="PLoS Genet.">
        <title>Genome sequencing and comparative transcriptomics of the model entomopathogenic fungi Metarhizium anisopliae and M. acridum.</title>
        <authorList>
            <person name="Gao Q."/>
            <person name="Jin K."/>
            <person name="Ying S.H."/>
            <person name="Zhang Y."/>
            <person name="Xiao G."/>
            <person name="Shang Y."/>
            <person name="Duan Z."/>
            <person name="Hu X."/>
            <person name="Xie X.Q."/>
            <person name="Zhou G."/>
            <person name="Peng G."/>
            <person name="Luo Z."/>
            <person name="Huang W."/>
            <person name="Wang B."/>
            <person name="Fang W."/>
            <person name="Wang S."/>
            <person name="Zhong Y."/>
            <person name="Ma L.J."/>
            <person name="St Leger R.J."/>
            <person name="Zhao G.P."/>
            <person name="Pei Y."/>
            <person name="Feng M.G."/>
            <person name="Xia Y."/>
            <person name="Wang C."/>
        </authorList>
    </citation>
    <scope>NUCLEOTIDE SEQUENCE [LARGE SCALE GENOMIC DNA]</scope>
    <source>
        <strain evidence="4">ARSEF 23 / ATCC MYA-3075</strain>
    </source>
</reference>
<dbReference type="OrthoDB" id="4495335at2759"/>
<feature type="compositionally biased region" description="Low complexity" evidence="2">
    <location>
        <begin position="562"/>
        <end position="572"/>
    </location>
</feature>
<accession>E9ERF2</accession>
<proteinExistence type="predicted"/>
<name>E9ERF2_METRA</name>
<feature type="region of interest" description="Disordered" evidence="2">
    <location>
        <begin position="1"/>
        <end position="21"/>
    </location>
</feature>
<dbReference type="EMBL" id="ADNJ02000004">
    <property type="protein sequence ID" value="EFZ01319.2"/>
    <property type="molecule type" value="Genomic_DNA"/>
</dbReference>
<feature type="compositionally biased region" description="Polar residues" evidence="2">
    <location>
        <begin position="594"/>
        <end position="603"/>
    </location>
</feature>
<dbReference type="HOGENOM" id="CLU_014569_0_0_1"/>
<feature type="region of interest" description="Disordered" evidence="2">
    <location>
        <begin position="330"/>
        <end position="431"/>
    </location>
</feature>
<dbReference type="PANTHER" id="PTHR42041:SF1">
    <property type="entry name" value="DNA ENDONUCLEASE ACTIVATOR CTP1 C-TERMINAL DOMAIN-CONTAINING PROTEIN"/>
    <property type="match status" value="1"/>
</dbReference>
<feature type="coiled-coil region" evidence="1">
    <location>
        <begin position="138"/>
        <end position="221"/>
    </location>
</feature>
<dbReference type="AlphaFoldDB" id="E9ERF2"/>
<comment type="caution">
    <text evidence="3">The sequence shown here is derived from an EMBL/GenBank/DDBJ whole genome shotgun (WGS) entry which is preliminary data.</text>
</comment>
<evidence type="ECO:0000313" key="3">
    <source>
        <dbReference type="EMBL" id="EFZ01319.2"/>
    </source>
</evidence>
<dbReference type="GeneID" id="19256834"/>
<keyword evidence="1" id="KW-0175">Coiled coil</keyword>
<dbReference type="KEGG" id="maj:MAA_02548"/>
<feature type="coiled-coil region" evidence="1">
    <location>
        <begin position="286"/>
        <end position="313"/>
    </location>
</feature>
<sequence length="671" mass="75159">MDTSLSMPGSPAGGPLQAVTPDRVNRCDSIFSSVRGEARDSSVHEKIHQFNNLSIAMQSKQMERKTADAALKRAVVGREEAEAEMKRMRDELMLLRKDIEEGKERERKVGERLETVMDNYGRAKETHAHTQALWEKEIRRARKENFKSQSTIVKLQEELKSARSSVKSVEESLQREKERSKTREQEAFTARYQIVGVQEQLDKALERIKVVEQERDAFKTAAKNEEVARIAAEGRLPLPPSQDLTDEFSSPKRKTIPAKRQSGRAAPRVSLSTMEIMSSVASEMEIEELNTQLLWERQRAERAQEMIEFLQAECQMRCCPCSKTNNARMSIEAPQKRRRVSVEQEEEQQPVVVKEESHSPHSPHSRRAPSRNSHGSSHRGSLRNSARLEEYRQEPQPEPAREPEQEPLVEPEVEPEQQRIKSRKEPRRSTIFCPKEGIFRTVSEQEAAAMQAQERCAVAVEPAIEEEAQADEPLPSTEVGHSPRMYARTPSVDPPAFALLAQERNSLDFLLDAPHDDAQSAPLPLIPSIPVVADDEPAREEAVGPVEQSYSPAGSPEPRPHTSTASFTVTTTIPLREETARSSSSFNERLRTPSHASNASFDSNDPAMTPTMTREQALAKIRERRGRARSAAQGTAAPGKKVAAVATGPRGRPAKRDVSAPTVKATPRFKP</sequence>
<feature type="compositionally biased region" description="Acidic residues" evidence="2">
    <location>
        <begin position="405"/>
        <end position="415"/>
    </location>
</feature>
<evidence type="ECO:0000256" key="1">
    <source>
        <dbReference type="SAM" id="Coils"/>
    </source>
</evidence>
<protein>
    <submittedName>
        <fullName evidence="3">Uncharacterized protein</fullName>
    </submittedName>
</protein>
<feature type="coiled-coil region" evidence="1">
    <location>
        <begin position="71"/>
        <end position="105"/>
    </location>
</feature>
<dbReference type="PANTHER" id="PTHR42041">
    <property type="entry name" value="DNA ENDONUCLEASE ACTIVATOR CTP1 C-TERMINAL DOMAIN-CONTAINING PROTEIN"/>
    <property type="match status" value="1"/>
</dbReference>
<dbReference type="RefSeq" id="XP_007818737.2">
    <property type="nucleotide sequence ID" value="XM_007820546.2"/>
</dbReference>
<keyword evidence="4" id="KW-1185">Reference proteome</keyword>
<feature type="region of interest" description="Disordered" evidence="2">
    <location>
        <begin position="466"/>
        <end position="490"/>
    </location>
</feature>
<feature type="region of interest" description="Disordered" evidence="2">
    <location>
        <begin position="236"/>
        <end position="269"/>
    </location>
</feature>
<gene>
    <name evidence="3" type="ORF">MAA_02548</name>
</gene>
<evidence type="ECO:0000256" key="2">
    <source>
        <dbReference type="SAM" id="MobiDB-lite"/>
    </source>
</evidence>